<dbReference type="InterPro" id="IPR050130">
    <property type="entry name" value="ClpA_ClpB"/>
</dbReference>
<dbReference type="InterPro" id="IPR036628">
    <property type="entry name" value="Clp_N_dom_sf"/>
</dbReference>
<dbReference type="FunFam" id="3.40.50.300:FF:000010">
    <property type="entry name" value="Chaperone clpB 1, putative"/>
    <property type="match status" value="1"/>
</dbReference>
<dbReference type="GO" id="GO:0005737">
    <property type="term" value="C:cytoplasm"/>
    <property type="evidence" value="ECO:0007669"/>
    <property type="project" value="TreeGrafter"/>
</dbReference>
<keyword evidence="3 6" id="KW-0067">ATP-binding</keyword>
<dbReference type="Gene3D" id="3.40.50.300">
    <property type="entry name" value="P-loop containing nucleotide triphosphate hydrolases"/>
    <property type="match status" value="2"/>
</dbReference>
<dbReference type="InterPro" id="IPR019489">
    <property type="entry name" value="Clp_ATPase_C"/>
</dbReference>
<keyword evidence="8" id="KW-0645">Protease</keyword>
<dbReference type="FunFam" id="3.40.50.300:FF:000025">
    <property type="entry name" value="ATP-dependent Clp protease subunit"/>
    <property type="match status" value="1"/>
</dbReference>
<dbReference type="Gene3D" id="1.10.8.60">
    <property type="match status" value="2"/>
</dbReference>
<dbReference type="Pfam" id="PF17871">
    <property type="entry name" value="AAA_lid_9"/>
    <property type="match status" value="1"/>
</dbReference>
<dbReference type="InterPro" id="IPR003959">
    <property type="entry name" value="ATPase_AAA_core"/>
</dbReference>
<reference evidence="8 9" key="1">
    <citation type="journal article" date="2021" name="bioRxiv">
        <title>Unique metabolic strategies in Hadean analogues reveal hints for primordial physiology.</title>
        <authorList>
            <person name="Nobu M.K."/>
            <person name="Nakai R."/>
            <person name="Tamazawa S."/>
            <person name="Mori H."/>
            <person name="Toyoda A."/>
            <person name="Ijiri A."/>
            <person name="Suzuki S."/>
            <person name="Kurokawa K."/>
            <person name="Kamagata Y."/>
            <person name="Tamaki H."/>
        </authorList>
    </citation>
    <scope>NUCLEOTIDE SEQUENCE [LARGE SCALE GENOMIC DNA]</scope>
    <source>
        <strain evidence="8">BS525</strain>
    </source>
</reference>
<keyword evidence="8" id="KW-0378">Hydrolase</keyword>
<dbReference type="GO" id="GO:0006508">
    <property type="term" value="P:proteolysis"/>
    <property type="evidence" value="ECO:0007669"/>
    <property type="project" value="UniProtKB-KW"/>
</dbReference>
<dbReference type="CDD" id="cd19499">
    <property type="entry name" value="RecA-like_ClpB_Hsp104-like"/>
    <property type="match status" value="1"/>
</dbReference>
<sequence>MYSSKRFNERAKKVLSIAQDLSRQWGHSFVEPIHIFLSLLQDRGSVAIIALRDLNVDVDNLLRRLMPPLNIKPISSGNYREFSRASDLVMESARREADYMGSEAIGSEHLLLGILDQGGQLSAILEEDNITYNSVKDKIISLVGENQETVKTKSKTPMLDRFSRDLTQLALENKLDPVIGREKEMERIIQVLLRRTKNNPILLGLPGVGKTAIVEGLAHRITNNIVPEKLRGKRLLALDLTGLIAGTKYRGEFEERLKNLIEEVQKQSGKIVLFIDEIHTVIGAGAAEGALDAASILKPFLVRGDIKCIGVTTPTEYKKHLEKDPAFERRFQVIQVMEPTEAETIEILTGLASKYEEFHQVRISPEAITSATRLSSKYIKDRYLPDKAIDVLDEACTRIYLLGADISSELKEIEKELISIQQMKEQFDVVQNQEEAKRLGDQEKNRLEKYQDLRNNWRIKSSGNYSLVSAEDVAQVISLWTGIPLIRLLEEEQKQMLSLEDALRKRVVGQEEAVSIVAKAVRRARTGLKDPKRPLGVFMFLGPTGVGKTELARTLTETLFKDEGQMVRLDMSEFMERHTVSRLTGAPPGYIGYEEGGQLTEAIRRKPYSVILLDEIEKAHPEVFNILLQIFDDGRLTDGQGRVVSFSNTIIIMTSNLGTGKIFNTRTPGFKPFISQEENYEKMRDRMFEEAKTSFKPEFLNRIDDIIVFKQLSPRNMLEIVNIMLSRIETELALQGFSVVFSKGLKEKLAVLGYDKEYGARSLRRKIQKLIEDPLSEEILKSSFQADDTILVDIEGEEISFRKKASRYEKVKN</sequence>
<dbReference type="CDD" id="cd00009">
    <property type="entry name" value="AAA"/>
    <property type="match status" value="1"/>
</dbReference>
<comment type="similarity">
    <text evidence="6">Belongs to the ClpA/ClpB family.</text>
</comment>
<keyword evidence="4 6" id="KW-0143">Chaperone</keyword>
<dbReference type="PRINTS" id="PR00300">
    <property type="entry name" value="CLPPROTEASEA"/>
</dbReference>
<proteinExistence type="inferred from homology"/>
<evidence type="ECO:0000313" key="8">
    <source>
        <dbReference type="EMBL" id="MBT9144883.1"/>
    </source>
</evidence>
<dbReference type="AlphaFoldDB" id="A0A9E2F6S6"/>
<name>A0A9E2F6S6_PSYF1</name>
<dbReference type="Pfam" id="PF00004">
    <property type="entry name" value="AAA"/>
    <property type="match status" value="1"/>
</dbReference>
<dbReference type="EMBL" id="QLTW01000029">
    <property type="protein sequence ID" value="MBT9144883.1"/>
    <property type="molecule type" value="Genomic_DNA"/>
</dbReference>
<evidence type="ECO:0000256" key="5">
    <source>
        <dbReference type="PROSITE-ProRule" id="PRU01251"/>
    </source>
</evidence>
<evidence type="ECO:0000256" key="4">
    <source>
        <dbReference type="ARBA" id="ARBA00023186"/>
    </source>
</evidence>
<dbReference type="Gene3D" id="4.10.860.10">
    <property type="entry name" value="UVR domain"/>
    <property type="match status" value="1"/>
</dbReference>
<dbReference type="PANTHER" id="PTHR11638">
    <property type="entry name" value="ATP-DEPENDENT CLP PROTEASE"/>
    <property type="match status" value="1"/>
</dbReference>
<dbReference type="GO" id="GO:0008233">
    <property type="term" value="F:peptidase activity"/>
    <property type="evidence" value="ECO:0007669"/>
    <property type="project" value="UniProtKB-KW"/>
</dbReference>
<dbReference type="GO" id="GO:0016887">
    <property type="term" value="F:ATP hydrolysis activity"/>
    <property type="evidence" value="ECO:0007669"/>
    <property type="project" value="InterPro"/>
</dbReference>
<evidence type="ECO:0000256" key="2">
    <source>
        <dbReference type="ARBA" id="ARBA00022741"/>
    </source>
</evidence>
<protein>
    <submittedName>
        <fullName evidence="8">ATP-dependent Clp protease ATP-binding subunit ClpC</fullName>
    </submittedName>
</protein>
<dbReference type="SMART" id="SM00382">
    <property type="entry name" value="AAA"/>
    <property type="match status" value="2"/>
</dbReference>
<dbReference type="Proteomes" id="UP000811545">
    <property type="component" value="Unassembled WGS sequence"/>
</dbReference>
<dbReference type="PROSITE" id="PS51903">
    <property type="entry name" value="CLP_R"/>
    <property type="match status" value="1"/>
</dbReference>
<feature type="domain" description="Clp R" evidence="7">
    <location>
        <begin position="3"/>
        <end position="145"/>
    </location>
</feature>
<dbReference type="SMART" id="SM01086">
    <property type="entry name" value="ClpB_D2-small"/>
    <property type="match status" value="1"/>
</dbReference>
<gene>
    <name evidence="8" type="primary">clpC</name>
    <name evidence="8" type="ORF">DDT42_00739</name>
</gene>
<evidence type="ECO:0000313" key="9">
    <source>
        <dbReference type="Proteomes" id="UP000811545"/>
    </source>
</evidence>
<dbReference type="Pfam" id="PF02861">
    <property type="entry name" value="Clp_N"/>
    <property type="match status" value="1"/>
</dbReference>
<dbReference type="InterPro" id="IPR027417">
    <property type="entry name" value="P-loop_NTPase"/>
</dbReference>
<dbReference type="PANTHER" id="PTHR11638:SF18">
    <property type="entry name" value="HEAT SHOCK PROTEIN 104"/>
    <property type="match status" value="1"/>
</dbReference>
<dbReference type="InterPro" id="IPR004176">
    <property type="entry name" value="Clp_R_N"/>
</dbReference>
<evidence type="ECO:0000259" key="7">
    <source>
        <dbReference type="PROSITE" id="PS51903"/>
    </source>
</evidence>
<dbReference type="GO" id="GO:0034605">
    <property type="term" value="P:cellular response to heat"/>
    <property type="evidence" value="ECO:0007669"/>
    <property type="project" value="TreeGrafter"/>
</dbReference>
<dbReference type="InterPro" id="IPR028299">
    <property type="entry name" value="ClpA/B_CS2"/>
</dbReference>
<keyword evidence="2 6" id="KW-0547">Nucleotide-binding</keyword>
<dbReference type="Pfam" id="PF07724">
    <property type="entry name" value="AAA_2"/>
    <property type="match status" value="1"/>
</dbReference>
<keyword evidence="1 5" id="KW-0677">Repeat</keyword>
<organism evidence="8 9">
    <name type="scientific">Psychracetigena formicireducens</name>
    <dbReference type="NCBI Taxonomy" id="2986056"/>
    <lineage>
        <taxon>Bacteria</taxon>
        <taxon>Bacillati</taxon>
        <taxon>Candidatus Lithacetigenota</taxon>
        <taxon>Candidatus Psychracetigena</taxon>
    </lineage>
</organism>
<accession>A0A9E2F6S6</accession>
<dbReference type="InterPro" id="IPR003593">
    <property type="entry name" value="AAA+_ATPase"/>
</dbReference>
<dbReference type="PROSITE" id="PS00871">
    <property type="entry name" value="CLPAB_2"/>
    <property type="match status" value="1"/>
</dbReference>
<dbReference type="Gene3D" id="1.10.1780.10">
    <property type="entry name" value="Clp, N-terminal domain"/>
    <property type="match status" value="1"/>
</dbReference>
<dbReference type="InterPro" id="IPR041546">
    <property type="entry name" value="ClpA/ClpB_AAA_lid"/>
</dbReference>
<dbReference type="Pfam" id="PF10431">
    <property type="entry name" value="ClpB_D2-small"/>
    <property type="match status" value="1"/>
</dbReference>
<dbReference type="SUPFAM" id="SSF81923">
    <property type="entry name" value="Double Clp-N motif"/>
    <property type="match status" value="1"/>
</dbReference>
<dbReference type="InterPro" id="IPR001270">
    <property type="entry name" value="ClpA/B"/>
</dbReference>
<evidence type="ECO:0000256" key="3">
    <source>
        <dbReference type="ARBA" id="ARBA00022840"/>
    </source>
</evidence>
<evidence type="ECO:0000256" key="1">
    <source>
        <dbReference type="ARBA" id="ARBA00022737"/>
    </source>
</evidence>
<dbReference type="GO" id="GO:0005524">
    <property type="term" value="F:ATP binding"/>
    <property type="evidence" value="ECO:0007669"/>
    <property type="project" value="UniProtKB-KW"/>
</dbReference>
<dbReference type="PROSITE" id="PS00870">
    <property type="entry name" value="CLPAB_1"/>
    <property type="match status" value="1"/>
</dbReference>
<dbReference type="SUPFAM" id="SSF52540">
    <property type="entry name" value="P-loop containing nucleoside triphosphate hydrolases"/>
    <property type="match status" value="2"/>
</dbReference>
<evidence type="ECO:0000256" key="6">
    <source>
        <dbReference type="RuleBase" id="RU004432"/>
    </source>
</evidence>
<comment type="caution">
    <text evidence="8">The sequence shown here is derived from an EMBL/GenBank/DDBJ whole genome shotgun (WGS) entry which is preliminary data.</text>
</comment>
<dbReference type="InterPro" id="IPR018368">
    <property type="entry name" value="ClpA/B_CS1"/>
</dbReference>